<evidence type="ECO:0000313" key="1">
    <source>
        <dbReference type="EMBL" id="ADD93927.1"/>
    </source>
</evidence>
<organism evidence="1">
    <name type="scientific">uncultured marine bacterium MedDCM-OCT-S08-C235</name>
    <dbReference type="NCBI Taxonomy" id="743074"/>
    <lineage>
        <taxon>Bacteria</taxon>
        <taxon>environmental samples</taxon>
    </lineage>
</organism>
<name>D6PDX6_9BACT</name>
<accession>D6PDX6</accession>
<reference evidence="1" key="1">
    <citation type="journal article" date="2010" name="ISME J.">
        <title>Metagenome of the Mediterranean deep chlorophyll maximum studied by direct and fosmid library 454 pyrosequencing.</title>
        <authorList>
            <person name="Ghai R."/>
            <person name="Martin-Cuadrado A.B."/>
            <person name="Molto A.G."/>
            <person name="Heredia I.G."/>
            <person name="Cabrera R."/>
            <person name="Martin J."/>
            <person name="Verdu M."/>
            <person name="Deschamps P."/>
            <person name="Moreira D."/>
            <person name="Lopez-Garcia P."/>
            <person name="Mira A."/>
            <person name="Rodriguez-Valera F."/>
        </authorList>
    </citation>
    <scope>NUCLEOTIDE SEQUENCE</scope>
</reference>
<sequence length="62" mass="7127">MFVTDAGMLTLKYLRSITIESVAGFNISDQELRAREGMRFLVGIIEQRIKEGKNERARKPNK</sequence>
<dbReference type="EMBL" id="GU943005">
    <property type="protein sequence ID" value="ADD93927.1"/>
    <property type="molecule type" value="Genomic_DNA"/>
</dbReference>
<protein>
    <submittedName>
        <fullName evidence="1">Uncharacterized protein</fullName>
    </submittedName>
</protein>
<dbReference type="AlphaFoldDB" id="D6PDX6"/>
<proteinExistence type="predicted"/>